<evidence type="ECO:0000256" key="11">
    <source>
        <dbReference type="SAM" id="Phobius"/>
    </source>
</evidence>
<evidence type="ECO:0000256" key="12">
    <source>
        <dbReference type="SAM" id="SignalP"/>
    </source>
</evidence>
<keyword evidence="10" id="KW-0407">Ion channel</keyword>
<evidence type="ECO:0000259" key="14">
    <source>
        <dbReference type="SMART" id="SM00918"/>
    </source>
</evidence>
<dbReference type="OrthoDB" id="9997229at2759"/>
<proteinExistence type="predicted"/>
<sequence length="886" mass="100920">MSTLWTEILLLILACFVDVDGEENIWHLGIIYDGTFAHTENDIWLLLKDLDSRIRHLLCAVLEARVCLRLPKYNFTVGEYSLHEVCRQIELGVRSIISLTNCATAKQIEATSSQYHIPHFAIPDASCTRKQLESGVKEFAWTNSELPWLVRAPGVLATALETIMRVDRISDLLILSDGSSDCDELALPAKFLSQRQQINYYELMTEDFFWVLAEQTDVGPLLPSLQSPVELPVNKSWKPNVAILRRLPLTHTLPVAKDLLPNKTELSLDLIRYTTEHQPERMMSIAFLVFESTRIYVDIRRQHYQLFASQDIRCTTDNTTLFSAGRIKHSKVNQQLIFYATSTEIEENQHKSTEFIPTAVINDGNLTLTKWGKLILHESQKSGLFPNSFRGLHGRFLRIGVVIDPPYVQPCEVSSKGRLINPAGVMIDLTQLLAERFQFRPIFYESSDQQYGAADKSGNWSGLIHDLLTGRIDIAAAPLTFTEDRAKVIRYLGPFTVSKTATLGVKLYANTSPFRMFQPFQREMWLLIIMSIFLTGVILFLLNYFSPFSAWNLGLPDSSEDEVSLRENVWSVLSSLLLQGCEVYPLAPCARSAIIFFWVMIVIFHATWQAFMTATMSRSYVKMPITTLEELAYSQSIIPVAPEGSSITTAFANAKHDARLQALYDRLSENRYFIKSAIEGVMLIRNDPRYIVIHDSGILHHITSQDCENLQILPIEFKSEPSGFAVAPGRDFERPLSDYLKRLQETGTVHRTFRKWWFFSKNCNDMEAQYRQVTFHDVWGEAVILLLAMVLSVFVLGCENFYWRILSKRIQECKRKIAVGENPDVTEADMVPAGPRRLSVGMLDALPETWANEFRYAGRRRTCCSQNISTASLLQISQRETPGNKK</sequence>
<feature type="transmembrane region" description="Helical" evidence="11">
    <location>
        <begin position="778"/>
        <end position="803"/>
    </location>
</feature>
<evidence type="ECO:0000256" key="8">
    <source>
        <dbReference type="ARBA" id="ARBA00023180"/>
    </source>
</evidence>
<keyword evidence="8" id="KW-0325">Glycoprotein</keyword>
<keyword evidence="16" id="KW-1185">Reference proteome</keyword>
<evidence type="ECO:0000256" key="4">
    <source>
        <dbReference type="ARBA" id="ARBA00022989"/>
    </source>
</evidence>
<reference evidence="15 16" key="1">
    <citation type="journal article" date="2018" name="Biotechnol. Adv.">
        <title>Improved genomic resources and new bioinformatic workflow for the carcinogenic parasite Clonorchis sinensis: Biotechnological implications.</title>
        <authorList>
            <person name="Wang D."/>
            <person name="Korhonen P.K."/>
            <person name="Gasser R.B."/>
            <person name="Young N.D."/>
        </authorList>
    </citation>
    <scope>NUCLEOTIDE SEQUENCE [LARGE SCALE GENOMIC DNA]</scope>
    <source>
        <strain evidence="15">Cs-k2</strain>
    </source>
</reference>
<evidence type="ECO:0000256" key="9">
    <source>
        <dbReference type="ARBA" id="ARBA00023286"/>
    </source>
</evidence>
<keyword evidence="2" id="KW-0813">Transport</keyword>
<feature type="domain" description="Ionotropic glutamate receptor L-glutamate and glycine-binding" evidence="14">
    <location>
        <begin position="406"/>
        <end position="469"/>
    </location>
</feature>
<keyword evidence="9" id="KW-1071">Ligand-gated ion channel</keyword>
<keyword evidence="6 11" id="KW-0472">Membrane</keyword>
<feature type="transmembrane region" description="Helical" evidence="11">
    <location>
        <begin position="593"/>
        <end position="614"/>
    </location>
</feature>
<evidence type="ECO:0000256" key="6">
    <source>
        <dbReference type="ARBA" id="ARBA00023136"/>
    </source>
</evidence>
<dbReference type="AlphaFoldDB" id="A0A8T1MDF3"/>
<dbReference type="SUPFAM" id="SSF53850">
    <property type="entry name" value="Periplasmic binding protein-like II"/>
    <property type="match status" value="1"/>
</dbReference>
<evidence type="ECO:0000313" key="15">
    <source>
        <dbReference type="EMBL" id="KAG5447008.1"/>
    </source>
</evidence>
<dbReference type="InterPro" id="IPR001320">
    <property type="entry name" value="Iontro_rcpt_C"/>
</dbReference>
<feature type="domain" description="Ionotropic glutamate receptor C-terminal" evidence="13">
    <location>
        <begin position="398"/>
        <end position="759"/>
    </location>
</feature>
<dbReference type="PANTHER" id="PTHR18966">
    <property type="entry name" value="IONOTROPIC GLUTAMATE RECEPTOR"/>
    <property type="match status" value="1"/>
</dbReference>
<gene>
    <name evidence="15" type="ORF">CSKR_110200</name>
</gene>
<dbReference type="Proteomes" id="UP000286415">
    <property type="component" value="Unassembled WGS sequence"/>
</dbReference>
<organism evidence="15 16">
    <name type="scientific">Clonorchis sinensis</name>
    <name type="common">Chinese liver fluke</name>
    <dbReference type="NCBI Taxonomy" id="79923"/>
    <lineage>
        <taxon>Eukaryota</taxon>
        <taxon>Metazoa</taxon>
        <taxon>Spiralia</taxon>
        <taxon>Lophotrochozoa</taxon>
        <taxon>Platyhelminthes</taxon>
        <taxon>Trematoda</taxon>
        <taxon>Digenea</taxon>
        <taxon>Opisthorchiida</taxon>
        <taxon>Opisthorchiata</taxon>
        <taxon>Opisthorchiidae</taxon>
        <taxon>Clonorchis</taxon>
    </lineage>
</organism>
<feature type="transmembrane region" description="Helical" evidence="11">
    <location>
        <begin position="524"/>
        <end position="545"/>
    </location>
</feature>
<accession>A0A8T1MDF3</accession>
<dbReference type="InterPro" id="IPR015683">
    <property type="entry name" value="Ionotropic_Glu_rcpt"/>
</dbReference>
<dbReference type="GO" id="GO:0015276">
    <property type="term" value="F:ligand-gated monoatomic ion channel activity"/>
    <property type="evidence" value="ECO:0007669"/>
    <property type="project" value="InterPro"/>
</dbReference>
<feature type="signal peptide" evidence="12">
    <location>
        <begin position="1"/>
        <end position="21"/>
    </location>
</feature>
<evidence type="ECO:0000259" key="13">
    <source>
        <dbReference type="SMART" id="SM00079"/>
    </source>
</evidence>
<dbReference type="Gene3D" id="1.10.287.70">
    <property type="match status" value="1"/>
</dbReference>
<evidence type="ECO:0000256" key="7">
    <source>
        <dbReference type="ARBA" id="ARBA00023170"/>
    </source>
</evidence>
<name>A0A8T1MDF3_CLOSI</name>
<evidence type="ECO:0000313" key="16">
    <source>
        <dbReference type="Proteomes" id="UP000286415"/>
    </source>
</evidence>
<evidence type="ECO:0000256" key="2">
    <source>
        <dbReference type="ARBA" id="ARBA00022448"/>
    </source>
</evidence>
<reference evidence="15 16" key="2">
    <citation type="journal article" date="2021" name="Genomics">
        <title>High-quality reference genome for Clonorchis sinensis.</title>
        <authorList>
            <person name="Young N.D."/>
            <person name="Stroehlein A.J."/>
            <person name="Kinkar L."/>
            <person name="Wang T."/>
            <person name="Sohn W.M."/>
            <person name="Chang B.C.H."/>
            <person name="Kaur P."/>
            <person name="Weisz D."/>
            <person name="Dudchenko O."/>
            <person name="Aiden E.L."/>
            <person name="Korhonen P.K."/>
            <person name="Gasser R.B."/>
        </authorList>
    </citation>
    <scope>NUCLEOTIDE SEQUENCE [LARGE SCALE GENOMIC DNA]</scope>
    <source>
        <strain evidence="15">Cs-k2</strain>
    </source>
</reference>
<evidence type="ECO:0000256" key="10">
    <source>
        <dbReference type="ARBA" id="ARBA00023303"/>
    </source>
</evidence>
<dbReference type="Gene3D" id="3.40.190.10">
    <property type="entry name" value="Periplasmic binding protein-like II"/>
    <property type="match status" value="1"/>
</dbReference>
<dbReference type="Pfam" id="PF00060">
    <property type="entry name" value="Lig_chan"/>
    <property type="match status" value="1"/>
</dbReference>
<dbReference type="SMART" id="SM00079">
    <property type="entry name" value="PBPe"/>
    <property type="match status" value="1"/>
</dbReference>
<dbReference type="GO" id="GO:0016020">
    <property type="term" value="C:membrane"/>
    <property type="evidence" value="ECO:0007669"/>
    <property type="project" value="UniProtKB-SubCell"/>
</dbReference>
<protein>
    <submittedName>
        <fullName evidence="15">Glutamate receptor ionotropic, kainate 5</fullName>
    </submittedName>
</protein>
<keyword evidence="7 15" id="KW-0675">Receptor</keyword>
<comment type="caution">
    <text evidence="15">The sequence shown here is derived from an EMBL/GenBank/DDBJ whole genome shotgun (WGS) entry which is preliminary data.</text>
</comment>
<evidence type="ECO:0000256" key="5">
    <source>
        <dbReference type="ARBA" id="ARBA00023065"/>
    </source>
</evidence>
<keyword evidence="3 11" id="KW-0812">Transmembrane</keyword>
<evidence type="ECO:0000256" key="3">
    <source>
        <dbReference type="ARBA" id="ARBA00022692"/>
    </source>
</evidence>
<keyword evidence="4 11" id="KW-1133">Transmembrane helix</keyword>
<dbReference type="InterPro" id="IPR019594">
    <property type="entry name" value="Glu/Gly-bd"/>
</dbReference>
<comment type="subcellular location">
    <subcellularLocation>
        <location evidence="1">Membrane</location>
        <topology evidence="1">Multi-pass membrane protein</topology>
    </subcellularLocation>
</comment>
<keyword evidence="5" id="KW-0406">Ion transport</keyword>
<dbReference type="Pfam" id="PF10613">
    <property type="entry name" value="Lig_chan-Glu_bd"/>
    <property type="match status" value="1"/>
</dbReference>
<dbReference type="EMBL" id="NIRI02000042">
    <property type="protein sequence ID" value="KAG5447008.1"/>
    <property type="molecule type" value="Genomic_DNA"/>
</dbReference>
<keyword evidence="12" id="KW-0732">Signal</keyword>
<dbReference type="SMART" id="SM00918">
    <property type="entry name" value="Lig_chan-Glu_bd"/>
    <property type="match status" value="1"/>
</dbReference>
<feature type="chain" id="PRO_5035775684" evidence="12">
    <location>
        <begin position="22"/>
        <end position="886"/>
    </location>
</feature>
<evidence type="ECO:0000256" key="1">
    <source>
        <dbReference type="ARBA" id="ARBA00004141"/>
    </source>
</evidence>